<sequence>MYRITLECYDVSPAEGKEAARDITEAFRLHYPDENNAICTFLDGKLRLVAENDHDPDGLNLMDEFSDNITAYVGAFDGDLKLVSVETLD</sequence>
<evidence type="ECO:0000313" key="1">
    <source>
        <dbReference type="EMBL" id="MDE8650699.1"/>
    </source>
</evidence>
<organism evidence="1 2">
    <name type="scientific">Novosphingobium album</name>
    <name type="common">ex Liu et al. 2023</name>
    <dbReference type="NCBI Taxonomy" id="3031130"/>
    <lineage>
        <taxon>Bacteria</taxon>
        <taxon>Pseudomonadati</taxon>
        <taxon>Pseudomonadota</taxon>
        <taxon>Alphaproteobacteria</taxon>
        <taxon>Sphingomonadales</taxon>
        <taxon>Sphingomonadaceae</taxon>
        <taxon>Novosphingobium</taxon>
    </lineage>
</organism>
<dbReference type="RefSeq" id="WP_275226782.1">
    <property type="nucleotide sequence ID" value="NZ_JARESE010000008.1"/>
</dbReference>
<name>A0ABT5WLE0_9SPHN</name>
<keyword evidence="2" id="KW-1185">Reference proteome</keyword>
<gene>
    <name evidence="1" type="ORF">PYV00_03070</name>
</gene>
<evidence type="ECO:0000313" key="2">
    <source>
        <dbReference type="Proteomes" id="UP001216253"/>
    </source>
</evidence>
<dbReference type="EMBL" id="JARESE010000008">
    <property type="protein sequence ID" value="MDE8650699.1"/>
    <property type="molecule type" value="Genomic_DNA"/>
</dbReference>
<dbReference type="Proteomes" id="UP001216253">
    <property type="component" value="Unassembled WGS sequence"/>
</dbReference>
<protein>
    <submittedName>
        <fullName evidence="1">Uncharacterized protein</fullName>
    </submittedName>
</protein>
<proteinExistence type="predicted"/>
<reference evidence="1 2" key="1">
    <citation type="submission" date="2023-03" db="EMBL/GenBank/DDBJ databases">
        <title>NovoSphingobium album sp. nov. isolated from polycyclic aromatic hydrocarbons- and heavy-metal polluted soil.</title>
        <authorList>
            <person name="Liu Z."/>
            <person name="Wang K."/>
        </authorList>
    </citation>
    <scope>NUCLEOTIDE SEQUENCE [LARGE SCALE GENOMIC DNA]</scope>
    <source>
        <strain evidence="1 2">H3SJ31-1</strain>
    </source>
</reference>
<comment type="caution">
    <text evidence="1">The sequence shown here is derived from an EMBL/GenBank/DDBJ whole genome shotgun (WGS) entry which is preliminary data.</text>
</comment>
<accession>A0ABT5WLE0</accession>